<dbReference type="PRINTS" id="PR01435">
    <property type="entry name" value="NPOXDRDTASE5"/>
</dbReference>
<dbReference type="PANTHER" id="PTHR42829">
    <property type="entry name" value="NADH-UBIQUINONE OXIDOREDUCTASE CHAIN 5"/>
    <property type="match status" value="1"/>
</dbReference>
<sequence>MNNLKYSICFVFFFFLFMMSMMSFFFFMIMVENNSVLFLEWEIISLNSVNIVLSILLDWMSLLFMMFVFLISSVVIYYSKSYMSSELNLSRFIILVLLFVISMMFLIISPNIISILLGWDGLGLVSYLLVIYYQNLKSYNAGMLTALSNRIGDVLILMVISWMLNYGSWNYIFYLEFMSNDWEMNMISWMIIMAAMTKSAQIPFSSWLPAAMAAPTPVLALVHSSTLVTAGVYLLIRFNLLLEGTFFLKILLLLSGMTMFMAGVSANYEFDLKKIIALSTLSQLGLMMSILSMGMPDLAFFHLLTHAMFKALLFMCAGMIIHMMGDMQDIRYMGGMNLYIPLTSLCFNLSNMALCGIPFLAGFYSKDLILELVSFSNLNLLIFFLYYISTGLTVFYTIRLIMYLMLGDFNLMSIYNLYEEDYIMLKGMFVLMMMSVISGGFLSWVIFSYPYMIYLPVNLKMMVIYVSLLGGGLGYLISNMNFYSLNKFLMTYNLSSFLCVMWFMPNLSTYGVSYFFLNYGQKLMKNIDMGWSEVFMGYGMMKIVKKYSNFYNIFQMNNLKIYLFSFVMWMMISVLMFLLLSF</sequence>
<evidence type="ECO:0000259" key="20">
    <source>
        <dbReference type="Pfam" id="PF06455"/>
    </source>
</evidence>
<evidence type="ECO:0000256" key="8">
    <source>
        <dbReference type="ARBA" id="ARBA00022792"/>
    </source>
</evidence>
<evidence type="ECO:0000256" key="9">
    <source>
        <dbReference type="ARBA" id="ARBA00022967"/>
    </source>
</evidence>
<feature type="domain" description="NADH:quinone oxidoreductase/Mrp antiporter transmembrane" evidence="18">
    <location>
        <begin position="109"/>
        <end position="389"/>
    </location>
</feature>
<dbReference type="GO" id="GO:0008137">
    <property type="term" value="F:NADH dehydrogenase (ubiquinone) activity"/>
    <property type="evidence" value="ECO:0007669"/>
    <property type="project" value="UniProtKB-EC"/>
</dbReference>
<protein>
    <recommendedName>
        <fullName evidence="4 17">NADH-ubiquinone oxidoreductase chain 5</fullName>
        <ecNumber evidence="3 17">7.1.1.2</ecNumber>
    </recommendedName>
</protein>
<comment type="catalytic activity">
    <reaction evidence="16 17">
        <text>a ubiquinone + NADH + 5 H(+)(in) = a ubiquinol + NAD(+) + 4 H(+)(out)</text>
        <dbReference type="Rhea" id="RHEA:29091"/>
        <dbReference type="Rhea" id="RHEA-COMP:9565"/>
        <dbReference type="Rhea" id="RHEA-COMP:9566"/>
        <dbReference type="ChEBI" id="CHEBI:15378"/>
        <dbReference type="ChEBI" id="CHEBI:16389"/>
        <dbReference type="ChEBI" id="CHEBI:17976"/>
        <dbReference type="ChEBI" id="CHEBI:57540"/>
        <dbReference type="ChEBI" id="CHEBI:57945"/>
        <dbReference type="EC" id="7.1.1.2"/>
    </reaction>
</comment>
<keyword evidence="9" id="KW-1278">Translocase</keyword>
<reference evidence="21" key="1">
    <citation type="journal article" date="2017" name="Sci. Rep.">
        <title>Comparative analysis of mitochondrial genomes of geographic variants of the gypsy moth, Lymantria dispar, reveals a previously undescribed genotypic entity.</title>
        <authorList>
            <person name="Djoumad A."/>
            <person name="Nisole A."/>
            <person name="Zahiri R."/>
            <person name="Freschi L."/>
            <person name="Picq S."/>
            <person name="Gundersen-Rindal D.E."/>
            <person name="Sparks M.E."/>
            <person name="Dewar K."/>
            <person name="Stewart D."/>
            <person name="Maaroufi H."/>
            <person name="Levesque R.C."/>
            <person name="Hamelin R.C."/>
            <person name="Cusson M."/>
        </authorList>
    </citation>
    <scope>NUCLEOTIDE SEQUENCE</scope>
</reference>
<feature type="transmembrane region" description="Helical" evidence="17">
    <location>
        <begin position="246"/>
        <end position="268"/>
    </location>
</feature>
<evidence type="ECO:0000259" key="18">
    <source>
        <dbReference type="Pfam" id="PF00361"/>
    </source>
</evidence>
<keyword evidence="10" id="KW-0249">Electron transport</keyword>
<dbReference type="EC" id="7.1.1.2" evidence="3 17"/>
<keyword evidence="8" id="KW-0999">Mitochondrion inner membrane</keyword>
<evidence type="ECO:0000256" key="17">
    <source>
        <dbReference type="RuleBase" id="RU003404"/>
    </source>
</evidence>
<feature type="transmembrane region" description="Helical" evidence="17">
    <location>
        <begin position="218"/>
        <end position="240"/>
    </location>
</feature>
<comment type="function">
    <text evidence="1">Core subunit of the mitochondrial membrane respiratory chain NADH dehydrogenase (Complex I) that is believed to belong to the minimal assembly required for catalysis. Complex I functions in the transfer of electrons from NADH to the respiratory chain. The immediate electron acceptor for the enzyme is believed to be ubiquinone.</text>
</comment>
<evidence type="ECO:0000256" key="13">
    <source>
        <dbReference type="ARBA" id="ARBA00023075"/>
    </source>
</evidence>
<gene>
    <name evidence="21" type="primary">ND5</name>
</gene>
<feature type="transmembrane region" description="Helical" evidence="17">
    <location>
        <begin position="186"/>
        <end position="206"/>
    </location>
</feature>
<feature type="transmembrane region" description="Helical" evidence="17">
    <location>
        <begin position="275"/>
        <end position="293"/>
    </location>
</feature>
<evidence type="ECO:0000256" key="16">
    <source>
        <dbReference type="ARBA" id="ARBA00049551"/>
    </source>
</evidence>
<name>A0A343IU60_LYMDI</name>
<evidence type="ECO:0000256" key="2">
    <source>
        <dbReference type="ARBA" id="ARBA00004448"/>
    </source>
</evidence>
<evidence type="ECO:0000256" key="6">
    <source>
        <dbReference type="ARBA" id="ARBA00022660"/>
    </source>
</evidence>
<keyword evidence="14 17" id="KW-0496">Mitochondrion</keyword>
<keyword evidence="12 17" id="KW-0520">NAD</keyword>
<dbReference type="EMBL" id="KY923062">
    <property type="protein sequence ID" value="AST23731.1"/>
    <property type="molecule type" value="Genomic_DNA"/>
</dbReference>
<evidence type="ECO:0000256" key="15">
    <source>
        <dbReference type="ARBA" id="ARBA00023136"/>
    </source>
</evidence>
<keyword evidence="11 17" id="KW-1133">Transmembrane helix</keyword>
<evidence type="ECO:0000313" key="21">
    <source>
        <dbReference type="EMBL" id="AST23731.1"/>
    </source>
</evidence>
<evidence type="ECO:0000256" key="10">
    <source>
        <dbReference type="ARBA" id="ARBA00022982"/>
    </source>
</evidence>
<dbReference type="GO" id="GO:0005743">
    <property type="term" value="C:mitochondrial inner membrane"/>
    <property type="evidence" value="ECO:0007669"/>
    <property type="project" value="UniProtKB-SubCell"/>
</dbReference>
<dbReference type="AlphaFoldDB" id="A0A343IU60"/>
<feature type="transmembrane region" description="Helical" evidence="17">
    <location>
        <begin position="114"/>
        <end position="133"/>
    </location>
</feature>
<geneLocation type="mitochondrion" evidence="21"/>
<dbReference type="GO" id="GO:0015990">
    <property type="term" value="P:electron transport coupled proton transport"/>
    <property type="evidence" value="ECO:0007669"/>
    <property type="project" value="TreeGrafter"/>
</dbReference>
<evidence type="ECO:0000256" key="7">
    <source>
        <dbReference type="ARBA" id="ARBA00022692"/>
    </source>
</evidence>
<organism evidence="21">
    <name type="scientific">Lymantria dispar</name>
    <name type="common">Gypsy moth</name>
    <name type="synonym">Porthetria dispar</name>
    <dbReference type="NCBI Taxonomy" id="13123"/>
    <lineage>
        <taxon>Eukaryota</taxon>
        <taxon>Metazoa</taxon>
        <taxon>Ecdysozoa</taxon>
        <taxon>Arthropoda</taxon>
        <taxon>Hexapoda</taxon>
        <taxon>Insecta</taxon>
        <taxon>Pterygota</taxon>
        <taxon>Neoptera</taxon>
        <taxon>Endopterygota</taxon>
        <taxon>Lepidoptera</taxon>
        <taxon>Glossata</taxon>
        <taxon>Ditrysia</taxon>
        <taxon>Noctuoidea</taxon>
        <taxon>Erebidae</taxon>
        <taxon>Lymantriinae</taxon>
        <taxon>Lymantria</taxon>
    </lineage>
</organism>
<evidence type="ECO:0000256" key="1">
    <source>
        <dbReference type="ARBA" id="ARBA00003257"/>
    </source>
</evidence>
<feature type="transmembrane region" description="Helical" evidence="17">
    <location>
        <begin position="453"/>
        <end position="477"/>
    </location>
</feature>
<feature type="transmembrane region" description="Helical" evidence="17">
    <location>
        <begin position="427"/>
        <end position="447"/>
    </location>
</feature>
<feature type="transmembrane region" description="Helical" evidence="17">
    <location>
        <begin position="299"/>
        <end position="321"/>
    </location>
</feature>
<feature type="transmembrane region" description="Helical" evidence="17">
    <location>
        <begin position="7"/>
        <end position="31"/>
    </location>
</feature>
<evidence type="ECO:0000256" key="5">
    <source>
        <dbReference type="ARBA" id="ARBA00022448"/>
    </source>
</evidence>
<dbReference type="PRINTS" id="PR01434">
    <property type="entry name" value="NADHDHGNASE5"/>
</dbReference>
<dbReference type="InterPro" id="IPR010934">
    <property type="entry name" value="NADH_DH_su5_C"/>
</dbReference>
<evidence type="ECO:0000256" key="3">
    <source>
        <dbReference type="ARBA" id="ARBA00012944"/>
    </source>
</evidence>
<feature type="transmembrane region" description="Helical" evidence="17">
    <location>
        <begin position="384"/>
        <end position="406"/>
    </location>
</feature>
<dbReference type="Pfam" id="PF00361">
    <property type="entry name" value="Proton_antipo_M"/>
    <property type="match status" value="1"/>
</dbReference>
<dbReference type="InterPro" id="IPR001516">
    <property type="entry name" value="Proton_antipo_N"/>
</dbReference>
<evidence type="ECO:0000256" key="14">
    <source>
        <dbReference type="ARBA" id="ARBA00023128"/>
    </source>
</evidence>
<comment type="function">
    <text evidence="17">Core subunit of the mitochondrial membrane respiratory chain NADH dehydrogenase (Complex I) which catalyzes electron transfer from NADH through the respiratory chain, using ubiquinone as an electron acceptor. Essential for the catalytic activity and assembly of complex I.</text>
</comment>
<keyword evidence="7 17" id="KW-0812">Transmembrane</keyword>
<dbReference type="InterPro" id="IPR003945">
    <property type="entry name" value="NU5C-like"/>
</dbReference>
<feature type="domain" description="NADH-Ubiquinone oxidoreductase (complex I) chain 5 N-terminal" evidence="19">
    <location>
        <begin position="44"/>
        <end position="92"/>
    </location>
</feature>
<dbReference type="PANTHER" id="PTHR42829:SF2">
    <property type="entry name" value="NADH-UBIQUINONE OXIDOREDUCTASE CHAIN 5"/>
    <property type="match status" value="1"/>
</dbReference>
<comment type="similarity">
    <text evidence="17">Belongs to the complex I subunit 5 family.</text>
</comment>
<keyword evidence="6" id="KW-0679">Respiratory chain</keyword>
<feature type="transmembrane region" description="Helical" evidence="17">
    <location>
        <begin position="154"/>
        <end position="174"/>
    </location>
</feature>
<keyword evidence="5 17" id="KW-0813">Transport</keyword>
<feature type="transmembrane region" description="Helical" evidence="17">
    <location>
        <begin position="51"/>
        <end position="77"/>
    </location>
</feature>
<dbReference type="GO" id="GO:0003954">
    <property type="term" value="F:NADH dehydrogenase activity"/>
    <property type="evidence" value="ECO:0007669"/>
    <property type="project" value="TreeGrafter"/>
</dbReference>
<accession>A0A343IU60</accession>
<comment type="subcellular location">
    <subcellularLocation>
        <location evidence="2">Mitochondrion inner membrane</location>
        <topology evidence="2">Multi-pass membrane protein</topology>
    </subcellularLocation>
</comment>
<feature type="transmembrane region" description="Helical" evidence="17">
    <location>
        <begin position="89"/>
        <end position="108"/>
    </location>
</feature>
<evidence type="ECO:0000256" key="12">
    <source>
        <dbReference type="ARBA" id="ARBA00023027"/>
    </source>
</evidence>
<feature type="domain" description="NADH dehydrogenase subunit 5 C-terminal" evidence="20">
    <location>
        <begin position="396"/>
        <end position="577"/>
    </location>
</feature>
<dbReference type="InterPro" id="IPR001750">
    <property type="entry name" value="ND/Mrp_TM"/>
</dbReference>
<evidence type="ECO:0000259" key="19">
    <source>
        <dbReference type="Pfam" id="PF00662"/>
    </source>
</evidence>
<evidence type="ECO:0000256" key="11">
    <source>
        <dbReference type="ARBA" id="ARBA00022989"/>
    </source>
</evidence>
<proteinExistence type="inferred from homology"/>
<feature type="transmembrane region" description="Helical" evidence="17">
    <location>
        <begin position="561"/>
        <end position="580"/>
    </location>
</feature>
<keyword evidence="15 17" id="KW-0472">Membrane</keyword>
<feature type="transmembrane region" description="Helical" evidence="17">
    <location>
        <begin position="342"/>
        <end position="364"/>
    </location>
</feature>
<dbReference type="GO" id="GO:0042773">
    <property type="term" value="P:ATP synthesis coupled electron transport"/>
    <property type="evidence" value="ECO:0007669"/>
    <property type="project" value="InterPro"/>
</dbReference>
<feature type="transmembrane region" description="Helical" evidence="17">
    <location>
        <begin position="497"/>
        <end position="517"/>
    </location>
</feature>
<dbReference type="Pfam" id="PF06455">
    <property type="entry name" value="NADH5_C"/>
    <property type="match status" value="1"/>
</dbReference>
<keyword evidence="13 17" id="KW-0830">Ubiquinone</keyword>
<evidence type="ECO:0000256" key="4">
    <source>
        <dbReference type="ARBA" id="ARBA00021096"/>
    </source>
</evidence>
<dbReference type="Pfam" id="PF00662">
    <property type="entry name" value="Proton_antipo_N"/>
    <property type="match status" value="1"/>
</dbReference>